<protein>
    <submittedName>
        <fullName evidence="9">WWE domain/WD domain, G-beta repeat, putative</fullName>
    </submittedName>
</protein>
<feature type="repeat" description="WD" evidence="6">
    <location>
        <begin position="414"/>
        <end position="449"/>
    </location>
</feature>
<dbReference type="Pfam" id="PF00400">
    <property type="entry name" value="WD40"/>
    <property type="match status" value="3"/>
</dbReference>
<dbReference type="SUPFAM" id="SSF117839">
    <property type="entry name" value="WWE domain"/>
    <property type="match status" value="1"/>
</dbReference>
<dbReference type="GO" id="GO:0005730">
    <property type="term" value="C:nucleolus"/>
    <property type="evidence" value="ECO:0007669"/>
    <property type="project" value="TreeGrafter"/>
</dbReference>
<dbReference type="PROSITE" id="PS50918">
    <property type="entry name" value="WWE"/>
    <property type="match status" value="1"/>
</dbReference>
<dbReference type="EMBL" id="LR877148">
    <property type="protein sequence ID" value="CAD2215071.1"/>
    <property type="molecule type" value="Genomic_DNA"/>
</dbReference>
<evidence type="ECO:0000313" key="9">
    <source>
        <dbReference type="EMBL" id="CAD2215071.1"/>
    </source>
</evidence>
<evidence type="ECO:0000256" key="6">
    <source>
        <dbReference type="PROSITE-ProRule" id="PRU00221"/>
    </source>
</evidence>
<feature type="repeat" description="WD" evidence="6">
    <location>
        <begin position="502"/>
        <end position="533"/>
    </location>
</feature>
<dbReference type="SMART" id="SM00320">
    <property type="entry name" value="WD40"/>
    <property type="match status" value="7"/>
</dbReference>
<reference evidence="9 10" key="1">
    <citation type="submission" date="2020-08" db="EMBL/GenBank/DDBJ databases">
        <authorList>
            <person name="Newling K."/>
            <person name="Davey J."/>
            <person name="Forrester S."/>
        </authorList>
    </citation>
    <scope>NUCLEOTIDE SEQUENCE [LARGE SCALE GENOMIC DNA]</scope>
    <source>
        <strain evidence="10">Crithidia deanei Carvalho (ATCC PRA-265)</strain>
    </source>
</reference>
<feature type="domain" description="WWE" evidence="8">
    <location>
        <begin position="76"/>
        <end position="156"/>
    </location>
</feature>
<dbReference type="GO" id="GO:0005840">
    <property type="term" value="C:ribosome"/>
    <property type="evidence" value="ECO:0007669"/>
    <property type="project" value="UniProtKB-KW"/>
</dbReference>
<feature type="repeat" description="WD" evidence="6">
    <location>
        <begin position="328"/>
        <end position="369"/>
    </location>
</feature>
<evidence type="ECO:0000313" key="10">
    <source>
        <dbReference type="Proteomes" id="UP000515908"/>
    </source>
</evidence>
<accession>A0A7G2C7R3</accession>
<keyword evidence="10" id="KW-1185">Reference proteome</keyword>
<dbReference type="SUPFAM" id="SSF50978">
    <property type="entry name" value="WD40 repeat-like"/>
    <property type="match status" value="1"/>
</dbReference>
<evidence type="ECO:0000256" key="5">
    <source>
        <dbReference type="ARBA" id="ARBA00023242"/>
    </source>
</evidence>
<keyword evidence="3" id="KW-0677">Repeat</keyword>
<evidence type="ECO:0000259" key="8">
    <source>
        <dbReference type="PROSITE" id="PS50918"/>
    </source>
</evidence>
<dbReference type="Proteomes" id="UP000515908">
    <property type="component" value="Chromosome 04"/>
</dbReference>
<proteinExistence type="predicted"/>
<dbReference type="PANTHER" id="PTHR19848">
    <property type="entry name" value="WD40 REPEAT PROTEIN"/>
    <property type="match status" value="1"/>
</dbReference>
<name>A0A7G2C7R3_9TRYP</name>
<keyword evidence="4" id="KW-0687">Ribonucleoprotein</keyword>
<dbReference type="Gene3D" id="3.30.720.50">
    <property type="match status" value="1"/>
</dbReference>
<dbReference type="InterPro" id="IPR036322">
    <property type="entry name" value="WD40_repeat_dom_sf"/>
</dbReference>
<dbReference type="AlphaFoldDB" id="A0A7G2C7R3"/>
<dbReference type="InterPro" id="IPR001680">
    <property type="entry name" value="WD40_rpt"/>
</dbReference>
<dbReference type="InterPro" id="IPR037197">
    <property type="entry name" value="WWE_dom_sf"/>
</dbReference>
<keyword evidence="5" id="KW-0539">Nucleus</keyword>
<dbReference type="PROSITE" id="PS00678">
    <property type="entry name" value="WD_REPEATS_1"/>
    <property type="match status" value="1"/>
</dbReference>
<feature type="region of interest" description="Disordered" evidence="7">
    <location>
        <begin position="1"/>
        <end position="37"/>
    </location>
</feature>
<dbReference type="Gene3D" id="2.130.10.10">
    <property type="entry name" value="YVTN repeat-like/Quinoprotein amine dehydrogenase"/>
    <property type="match status" value="2"/>
</dbReference>
<dbReference type="GO" id="GO:0000027">
    <property type="term" value="P:ribosomal large subunit assembly"/>
    <property type="evidence" value="ECO:0007669"/>
    <property type="project" value="TreeGrafter"/>
</dbReference>
<gene>
    <name evidence="9" type="ORF">ADEAN_000252400</name>
</gene>
<sequence>MGGAGSIPKEEARKKAAEAPGSNVARTANTGAAAAQGPGRLLKRVVRDIPPGYVLPTRVGTITGRDELMGTLSKEAPRPPVESDDNSIGWFVEDVVRPDQYEPYNEESSTRLESAYLQKATQCMVVLKKHTYTVNLLTMQQLAPEGSGGRPRAVRRCNFEVVNGARVMARQGIVDPFNEEQEEEEKIQKANLDLTKVTQEYHSAANVPNGEVQQRIDAKQFDQYYPCLCATTIPHTTPIYTMSVVAVDDSQSGSPQYLALTGGKDKRLTEWDLQTHKVVTDYDIGSTAKTLSVLITSYSHNAQYVVVGMDDKMARVYRRGSPKVVLTLAGHLHKVYGADFSASDTRIVTAAMDNRVCLWDIATGQLVKQEMSHSSHIFAIHMSRYQDHLGVSVGDDKLVCVHDFREASSVVQRLKGHTKTIWNVDINEVGGTPTQYVTCGMDNTVRLWDCRKTEGELAVITQHTKSVHGAYFTAGGKGILSSSKDQTVLLSNATDGSPEWQLKAHTASVFRGLYLPASTSLVTCAGDATVNIWRWKGGQNW</sequence>
<dbReference type="InterPro" id="IPR015943">
    <property type="entry name" value="WD40/YVTN_repeat-like_dom_sf"/>
</dbReference>
<organism evidence="9 10">
    <name type="scientific">Angomonas deanei</name>
    <dbReference type="NCBI Taxonomy" id="59799"/>
    <lineage>
        <taxon>Eukaryota</taxon>
        <taxon>Discoba</taxon>
        <taxon>Euglenozoa</taxon>
        <taxon>Kinetoplastea</taxon>
        <taxon>Metakinetoplastina</taxon>
        <taxon>Trypanosomatida</taxon>
        <taxon>Trypanosomatidae</taxon>
        <taxon>Strigomonadinae</taxon>
        <taxon>Angomonas</taxon>
    </lineage>
</organism>
<dbReference type="InterPro" id="IPR019775">
    <property type="entry name" value="WD40_repeat_CS"/>
</dbReference>
<keyword evidence="4" id="KW-0689">Ribosomal protein</keyword>
<dbReference type="PANTHER" id="PTHR19848:SF0">
    <property type="entry name" value="NOTCHLESS PROTEIN HOMOLOG 1"/>
    <property type="match status" value="1"/>
</dbReference>
<dbReference type="VEuPathDB" id="TriTrypDB:ADEAN_000252400"/>
<feature type="compositionally biased region" description="Basic and acidic residues" evidence="7">
    <location>
        <begin position="8"/>
        <end position="17"/>
    </location>
</feature>
<dbReference type="Pfam" id="PF02825">
    <property type="entry name" value="WWE"/>
    <property type="match status" value="1"/>
</dbReference>
<keyword evidence="2 6" id="KW-0853">WD repeat</keyword>
<evidence type="ECO:0000256" key="4">
    <source>
        <dbReference type="ARBA" id="ARBA00022980"/>
    </source>
</evidence>
<dbReference type="OrthoDB" id="674604at2759"/>
<evidence type="ECO:0000256" key="7">
    <source>
        <dbReference type="SAM" id="MobiDB-lite"/>
    </source>
</evidence>
<dbReference type="InterPro" id="IPR004170">
    <property type="entry name" value="WWE_dom"/>
</dbReference>
<evidence type="ECO:0000256" key="3">
    <source>
        <dbReference type="ARBA" id="ARBA00022737"/>
    </source>
</evidence>
<evidence type="ECO:0000256" key="1">
    <source>
        <dbReference type="ARBA" id="ARBA00004123"/>
    </source>
</evidence>
<dbReference type="CDD" id="cd00200">
    <property type="entry name" value="WD40"/>
    <property type="match status" value="1"/>
</dbReference>
<dbReference type="PROSITE" id="PS50082">
    <property type="entry name" value="WD_REPEATS_2"/>
    <property type="match status" value="3"/>
</dbReference>
<evidence type="ECO:0000256" key="2">
    <source>
        <dbReference type="ARBA" id="ARBA00022574"/>
    </source>
</evidence>
<comment type="subcellular location">
    <subcellularLocation>
        <location evidence="1">Nucleus</location>
    </subcellularLocation>
</comment>
<feature type="compositionally biased region" description="Low complexity" evidence="7">
    <location>
        <begin position="25"/>
        <end position="35"/>
    </location>
</feature>
<dbReference type="PROSITE" id="PS50294">
    <property type="entry name" value="WD_REPEATS_REGION"/>
    <property type="match status" value="2"/>
</dbReference>